<evidence type="ECO:0000256" key="9">
    <source>
        <dbReference type="ARBA" id="ARBA00047885"/>
    </source>
</evidence>
<dbReference type="FunCoup" id="A0A067N154">
    <property type="interactions" value="506"/>
</dbReference>
<evidence type="ECO:0000313" key="12">
    <source>
        <dbReference type="EMBL" id="KDQ17842.1"/>
    </source>
</evidence>
<dbReference type="CDD" id="cd02440">
    <property type="entry name" value="AdoMet_MTases"/>
    <property type="match status" value="1"/>
</dbReference>
<sequence>MDDKNPDLQQGLDYWKNTPASIDGVLGGFGNGTLPRTDAISSRQFILSLLPELCTVPSALRRLDADETPQRKGARALDVGAGIGRVTSSVLLHLIPSVVILEPVEKFVEKAIKLAPTWKGIASKQKSVTFLQGPLQFYDPSLPLSSQSPEIHLAGREGAPLSATPAEEEEGFDIIWCQWCLGHLSDHDLVSFFRKSRNALRKGGFIVVKENLCDDCEDGGPGVVYDEEDSSLTRYVCSDLDARRAWLKVSLFCLRSNSAWHGLFKAADLTLVREEVQRGFPVGLFEVKMYALQ</sequence>
<dbReference type="PIRSF" id="PIRSF016958">
    <property type="entry name" value="DUF858_MeTrfase_lik"/>
    <property type="match status" value="1"/>
</dbReference>
<gene>
    <name evidence="12" type="ORF">BOTBODRAFT_541663</name>
</gene>
<evidence type="ECO:0000256" key="4">
    <source>
        <dbReference type="ARBA" id="ARBA00022691"/>
    </source>
</evidence>
<dbReference type="Proteomes" id="UP000027195">
    <property type="component" value="Unassembled WGS sequence"/>
</dbReference>
<dbReference type="EMBL" id="KL198022">
    <property type="protein sequence ID" value="KDQ17842.1"/>
    <property type="molecule type" value="Genomic_DNA"/>
</dbReference>
<evidence type="ECO:0000256" key="11">
    <source>
        <dbReference type="PIRSR" id="PIRSR016958-1"/>
    </source>
</evidence>
<keyword evidence="2" id="KW-0489">Methyltransferase</keyword>
<evidence type="ECO:0000256" key="3">
    <source>
        <dbReference type="ARBA" id="ARBA00022679"/>
    </source>
</evidence>
<proteinExistence type="inferred from homology"/>
<dbReference type="InParanoid" id="A0A067N154"/>
<dbReference type="InterPro" id="IPR029063">
    <property type="entry name" value="SAM-dependent_MTases_sf"/>
</dbReference>
<dbReference type="GO" id="GO:0032259">
    <property type="term" value="P:methylation"/>
    <property type="evidence" value="ECO:0007669"/>
    <property type="project" value="UniProtKB-KW"/>
</dbReference>
<evidence type="ECO:0000256" key="1">
    <source>
        <dbReference type="ARBA" id="ARBA00009059"/>
    </source>
</evidence>
<feature type="binding site" evidence="11">
    <location>
        <position position="85"/>
    </location>
    <ligand>
        <name>S-adenosyl-L-methionine</name>
        <dbReference type="ChEBI" id="CHEBI:59789"/>
    </ligand>
</feature>
<dbReference type="Gene3D" id="3.40.50.150">
    <property type="entry name" value="Vaccinia Virus protein VP39"/>
    <property type="match status" value="1"/>
</dbReference>
<dbReference type="HOGENOM" id="CLU_055356_0_0_1"/>
<evidence type="ECO:0000256" key="5">
    <source>
        <dbReference type="ARBA" id="ARBA00039112"/>
    </source>
</evidence>
<dbReference type="PANTHER" id="PTHR12753">
    <property type="entry name" value="AD-003 - RELATED"/>
    <property type="match status" value="1"/>
</dbReference>
<dbReference type="STRING" id="930990.A0A067N154"/>
<evidence type="ECO:0000313" key="13">
    <source>
        <dbReference type="Proteomes" id="UP000027195"/>
    </source>
</evidence>
<reference evidence="13" key="1">
    <citation type="journal article" date="2014" name="Proc. Natl. Acad. Sci. U.S.A.">
        <title>Extensive sampling of basidiomycete genomes demonstrates inadequacy of the white-rot/brown-rot paradigm for wood decay fungi.</title>
        <authorList>
            <person name="Riley R."/>
            <person name="Salamov A.A."/>
            <person name="Brown D.W."/>
            <person name="Nagy L.G."/>
            <person name="Floudas D."/>
            <person name="Held B.W."/>
            <person name="Levasseur A."/>
            <person name="Lombard V."/>
            <person name="Morin E."/>
            <person name="Otillar R."/>
            <person name="Lindquist E.A."/>
            <person name="Sun H."/>
            <person name="LaButti K.M."/>
            <person name="Schmutz J."/>
            <person name="Jabbour D."/>
            <person name="Luo H."/>
            <person name="Baker S.E."/>
            <person name="Pisabarro A.G."/>
            <person name="Walton J.D."/>
            <person name="Blanchette R.A."/>
            <person name="Henrissat B."/>
            <person name="Martin F."/>
            <person name="Cullen D."/>
            <person name="Hibbett D.S."/>
            <person name="Grigoriev I.V."/>
        </authorList>
    </citation>
    <scope>NUCLEOTIDE SEQUENCE [LARGE SCALE GENOMIC DNA]</scope>
    <source>
        <strain evidence="13">FD-172 SS1</strain>
    </source>
</reference>
<dbReference type="InterPro" id="IPR008576">
    <property type="entry name" value="MeTrfase_NTM1"/>
</dbReference>
<dbReference type="GO" id="GO:0071885">
    <property type="term" value="F:N-terminal protein N-methyltransferase activity"/>
    <property type="evidence" value="ECO:0007669"/>
    <property type="project" value="UniProtKB-EC"/>
</dbReference>
<comment type="similarity">
    <text evidence="1">Belongs to the methyltransferase superfamily. NTM1 family.</text>
</comment>
<dbReference type="EC" id="2.1.1.244" evidence="5"/>
<evidence type="ECO:0000256" key="10">
    <source>
        <dbReference type="ARBA" id="ARBA00048167"/>
    </source>
</evidence>
<dbReference type="PANTHER" id="PTHR12753:SF0">
    <property type="entry name" value="ALPHA N-TERMINAL PROTEIN METHYLTRANSFERASE 1"/>
    <property type="match status" value="1"/>
</dbReference>
<feature type="binding site" evidence="11">
    <location>
        <begin position="135"/>
        <end position="136"/>
    </location>
    <ligand>
        <name>S-adenosyl-L-methionine</name>
        <dbReference type="ChEBI" id="CHEBI:59789"/>
    </ligand>
</feature>
<keyword evidence="13" id="KW-1185">Reference proteome</keyword>
<evidence type="ECO:0000256" key="2">
    <source>
        <dbReference type="ARBA" id="ARBA00022603"/>
    </source>
</evidence>
<dbReference type="GO" id="GO:0005737">
    <property type="term" value="C:cytoplasm"/>
    <property type="evidence" value="ECO:0007669"/>
    <property type="project" value="TreeGrafter"/>
</dbReference>
<accession>A0A067N154</accession>
<comment type="catalytic activity">
    <reaction evidence="10">
        <text>N-terminal L-alanyl-L-prolyl-L-lysyl-[protein] + 3 S-adenosyl-L-methionine = N-terminal N,N,N-trimethyl-L-alanyl-L-prolyl-L-lysyl-[protein] + 3 S-adenosyl-L-homocysteine + 3 H(+)</text>
        <dbReference type="Rhea" id="RHEA:54712"/>
        <dbReference type="Rhea" id="RHEA-COMP:13785"/>
        <dbReference type="Rhea" id="RHEA-COMP:13971"/>
        <dbReference type="ChEBI" id="CHEBI:15378"/>
        <dbReference type="ChEBI" id="CHEBI:57856"/>
        <dbReference type="ChEBI" id="CHEBI:59789"/>
        <dbReference type="ChEBI" id="CHEBI:138057"/>
        <dbReference type="ChEBI" id="CHEBI:138315"/>
        <dbReference type="EC" id="2.1.1.244"/>
    </reaction>
</comment>
<keyword evidence="4 11" id="KW-0949">S-adenosyl-L-methionine</keyword>
<feature type="binding site" evidence="11">
    <location>
        <position position="178"/>
    </location>
    <ligand>
        <name>S-adenosyl-L-methionine</name>
        <dbReference type="ChEBI" id="CHEBI:59789"/>
    </ligand>
</feature>
<evidence type="ECO:0000256" key="6">
    <source>
        <dbReference type="ARBA" id="ARBA00039449"/>
    </source>
</evidence>
<keyword evidence="3" id="KW-0808">Transferase</keyword>
<dbReference type="SUPFAM" id="SSF53335">
    <property type="entry name" value="S-adenosyl-L-methionine-dependent methyltransferases"/>
    <property type="match status" value="1"/>
</dbReference>
<evidence type="ECO:0000256" key="8">
    <source>
        <dbReference type="ARBA" id="ARBA00047306"/>
    </source>
</evidence>
<feature type="binding site" evidence="11">
    <location>
        <position position="80"/>
    </location>
    <ligand>
        <name>S-adenosyl-L-methionine</name>
        <dbReference type="ChEBI" id="CHEBI:59789"/>
    </ligand>
</feature>
<dbReference type="AlphaFoldDB" id="A0A067N154"/>
<organism evidence="12 13">
    <name type="scientific">Botryobasidium botryosum (strain FD-172 SS1)</name>
    <dbReference type="NCBI Taxonomy" id="930990"/>
    <lineage>
        <taxon>Eukaryota</taxon>
        <taxon>Fungi</taxon>
        <taxon>Dikarya</taxon>
        <taxon>Basidiomycota</taxon>
        <taxon>Agaricomycotina</taxon>
        <taxon>Agaricomycetes</taxon>
        <taxon>Cantharellales</taxon>
        <taxon>Botryobasidiaceae</taxon>
        <taxon>Botryobasidium</taxon>
    </lineage>
</organism>
<name>A0A067N154_BOTB1</name>
<dbReference type="OrthoDB" id="1298661at2759"/>
<comment type="catalytic activity">
    <reaction evidence="8">
        <text>N-terminal L-seryl-L-prolyl-L-lysyl-[protein] + 3 S-adenosyl-L-methionine = N-terminal N,N,N-trimethyl-L-seryl-L-prolyl-L-lysyl-[protein] + 3 S-adenosyl-L-homocysteine + 3 H(+)</text>
        <dbReference type="Rhea" id="RHEA:54724"/>
        <dbReference type="Rhea" id="RHEA-COMP:13789"/>
        <dbReference type="Rhea" id="RHEA-COMP:13973"/>
        <dbReference type="ChEBI" id="CHEBI:15378"/>
        <dbReference type="ChEBI" id="CHEBI:57856"/>
        <dbReference type="ChEBI" id="CHEBI:59789"/>
        <dbReference type="ChEBI" id="CHEBI:138061"/>
        <dbReference type="ChEBI" id="CHEBI:138317"/>
        <dbReference type="EC" id="2.1.1.244"/>
    </reaction>
</comment>
<comment type="catalytic activity">
    <reaction evidence="9">
        <text>N-terminal L-prolyl-L-prolyl-L-lysyl-[protein] + 2 S-adenosyl-L-methionine = N-terminal N,N-dimethyl-L-prolyl-L-prolyl-L-lysyl-[protein] + 2 S-adenosyl-L-homocysteine + 2 H(+)</text>
        <dbReference type="Rhea" id="RHEA:54736"/>
        <dbReference type="Rhea" id="RHEA-COMP:13787"/>
        <dbReference type="Rhea" id="RHEA-COMP:13974"/>
        <dbReference type="ChEBI" id="CHEBI:15378"/>
        <dbReference type="ChEBI" id="CHEBI:57856"/>
        <dbReference type="ChEBI" id="CHEBI:59789"/>
        <dbReference type="ChEBI" id="CHEBI:138059"/>
        <dbReference type="ChEBI" id="CHEBI:138318"/>
        <dbReference type="EC" id="2.1.1.244"/>
    </reaction>
</comment>
<evidence type="ECO:0000256" key="7">
    <source>
        <dbReference type="ARBA" id="ARBA00043129"/>
    </source>
</evidence>
<protein>
    <recommendedName>
        <fullName evidence="6">Alpha N-terminal protein methyltransferase 1</fullName>
        <ecNumber evidence="5">2.1.1.244</ecNumber>
    </recommendedName>
    <alternativeName>
        <fullName evidence="7">X-Pro-Lys N-terminal protein methyltransferase 1</fullName>
    </alternativeName>
</protein>
<dbReference type="Pfam" id="PF05891">
    <property type="entry name" value="Methyltransf_PK"/>
    <property type="match status" value="3"/>
</dbReference>